<feature type="domain" description="HTH cro/C1-type" evidence="4">
    <location>
        <begin position="18"/>
        <end position="72"/>
    </location>
</feature>
<dbReference type="SMART" id="SM00530">
    <property type="entry name" value="HTH_XRE"/>
    <property type="match status" value="1"/>
</dbReference>
<dbReference type="CDD" id="cd00093">
    <property type="entry name" value="HTH_XRE"/>
    <property type="match status" value="1"/>
</dbReference>
<dbReference type="PROSITE" id="PS50943">
    <property type="entry name" value="HTH_CROC1"/>
    <property type="match status" value="1"/>
</dbReference>
<dbReference type="InterPro" id="IPR010982">
    <property type="entry name" value="Lambda_DNA-bd_dom_sf"/>
</dbReference>
<evidence type="ECO:0000256" key="2">
    <source>
        <dbReference type="ARBA" id="ARBA00023125"/>
    </source>
</evidence>
<dbReference type="PANTHER" id="PTHR46797:SF23">
    <property type="entry name" value="HTH-TYPE TRANSCRIPTIONAL REGULATOR SUTR"/>
    <property type="match status" value="1"/>
</dbReference>
<dbReference type="Gene3D" id="1.10.260.40">
    <property type="entry name" value="lambda repressor-like DNA-binding domains"/>
    <property type="match status" value="1"/>
</dbReference>
<evidence type="ECO:0000256" key="1">
    <source>
        <dbReference type="ARBA" id="ARBA00023015"/>
    </source>
</evidence>
<organism evidence="5 6">
    <name type="scientific">Achromobacter pestifer</name>
    <dbReference type="NCBI Taxonomy" id="1353889"/>
    <lineage>
        <taxon>Bacteria</taxon>
        <taxon>Pseudomonadati</taxon>
        <taxon>Pseudomonadota</taxon>
        <taxon>Betaproteobacteria</taxon>
        <taxon>Burkholderiales</taxon>
        <taxon>Alcaligenaceae</taxon>
        <taxon>Achromobacter</taxon>
    </lineage>
</organism>
<dbReference type="PANTHER" id="PTHR46797">
    <property type="entry name" value="HTH-TYPE TRANSCRIPTIONAL REGULATOR"/>
    <property type="match status" value="1"/>
</dbReference>
<reference evidence="5 6" key="1">
    <citation type="submission" date="2020-05" db="EMBL/GenBank/DDBJ databases">
        <title>FDA dAtabase for Regulatory Grade micrObial Sequences (FDA-ARGOS): Supporting development and validation of Infectious Disease Dx tests.</title>
        <authorList>
            <person name="Sproer C."/>
            <person name="Gronow S."/>
            <person name="Severitt S."/>
            <person name="Schroder I."/>
            <person name="Tallon L."/>
            <person name="Sadzewicz L."/>
            <person name="Zhao X."/>
            <person name="Vavikolanu K."/>
            <person name="Mehta A."/>
            <person name="Aluvathingal J."/>
            <person name="Nadendla S."/>
            <person name="Myers T."/>
            <person name="Yan Y."/>
            <person name="Sichtig H."/>
        </authorList>
    </citation>
    <scope>NUCLEOTIDE SEQUENCE [LARGE SCALE GENOMIC DNA]</scope>
    <source>
        <strain evidence="5 6">FDAARGOS_790</strain>
    </source>
</reference>
<evidence type="ECO:0000256" key="3">
    <source>
        <dbReference type="ARBA" id="ARBA00023163"/>
    </source>
</evidence>
<keyword evidence="1" id="KW-0805">Transcription regulation</keyword>
<keyword evidence="3" id="KW-0804">Transcription</keyword>
<dbReference type="RefSeq" id="WP_173144136.1">
    <property type="nucleotide sequence ID" value="NZ_CP053985.1"/>
</dbReference>
<dbReference type="InterPro" id="IPR001387">
    <property type="entry name" value="Cro/C1-type_HTH"/>
</dbReference>
<dbReference type="GO" id="GO:0003677">
    <property type="term" value="F:DNA binding"/>
    <property type="evidence" value="ECO:0007669"/>
    <property type="project" value="UniProtKB-KW"/>
</dbReference>
<evidence type="ECO:0000313" key="6">
    <source>
        <dbReference type="Proteomes" id="UP000500970"/>
    </source>
</evidence>
<proteinExistence type="predicted"/>
<accession>A0A7D4E0E8</accession>
<evidence type="ECO:0000259" key="4">
    <source>
        <dbReference type="PROSITE" id="PS50943"/>
    </source>
</evidence>
<dbReference type="GO" id="GO:0005829">
    <property type="term" value="C:cytosol"/>
    <property type="evidence" value="ECO:0007669"/>
    <property type="project" value="TreeGrafter"/>
</dbReference>
<dbReference type="SUPFAM" id="SSF47413">
    <property type="entry name" value="lambda repressor-like DNA-binding domains"/>
    <property type="match status" value="1"/>
</dbReference>
<dbReference type="EMBL" id="CP053985">
    <property type="protein sequence ID" value="QKH35090.1"/>
    <property type="molecule type" value="Genomic_DNA"/>
</dbReference>
<keyword evidence="6" id="KW-1185">Reference proteome</keyword>
<dbReference type="Pfam" id="PF01381">
    <property type="entry name" value="HTH_3"/>
    <property type="match status" value="1"/>
</dbReference>
<keyword evidence="2" id="KW-0238">DNA-binding</keyword>
<gene>
    <name evidence="5" type="ORF">FOC84_09110</name>
</gene>
<sequence length="80" mass="8925">MVNPTYKCGAQHLFAANMRRIRLLQKLTQEKVAEAADLHVNYISSVERGERNISICNIERIAIALNVSMGELLAPLDSSK</sequence>
<dbReference type="InterPro" id="IPR050807">
    <property type="entry name" value="TransReg_Diox_bact_type"/>
</dbReference>
<dbReference type="KEGG" id="apes:FOC84_09110"/>
<name>A0A7D4E0E8_9BURK</name>
<dbReference type="GO" id="GO:0003700">
    <property type="term" value="F:DNA-binding transcription factor activity"/>
    <property type="evidence" value="ECO:0007669"/>
    <property type="project" value="TreeGrafter"/>
</dbReference>
<dbReference type="Proteomes" id="UP000500970">
    <property type="component" value="Chromosome"/>
</dbReference>
<dbReference type="AlphaFoldDB" id="A0A7D4E0E8"/>
<evidence type="ECO:0000313" key="5">
    <source>
        <dbReference type="EMBL" id="QKH35090.1"/>
    </source>
</evidence>
<protein>
    <submittedName>
        <fullName evidence="5">Helix-turn-helix transcriptional regulator</fullName>
    </submittedName>
</protein>